<dbReference type="SUPFAM" id="SSF56176">
    <property type="entry name" value="FAD-binding/transporter-associated domain-like"/>
    <property type="match status" value="1"/>
</dbReference>
<evidence type="ECO:0000256" key="2">
    <source>
        <dbReference type="ARBA" id="ARBA00005466"/>
    </source>
</evidence>
<dbReference type="InterPro" id="IPR016166">
    <property type="entry name" value="FAD-bd_PCMH"/>
</dbReference>
<dbReference type="GO" id="GO:0071949">
    <property type="term" value="F:FAD binding"/>
    <property type="evidence" value="ECO:0007669"/>
    <property type="project" value="InterPro"/>
</dbReference>
<evidence type="ECO:0000259" key="7">
    <source>
        <dbReference type="PROSITE" id="PS51387"/>
    </source>
</evidence>
<dbReference type="PANTHER" id="PTHR42973">
    <property type="entry name" value="BINDING OXIDOREDUCTASE, PUTATIVE (AFU_ORTHOLOGUE AFUA_1G17690)-RELATED"/>
    <property type="match status" value="1"/>
</dbReference>
<feature type="domain" description="FAD-binding PCMH-type" evidence="7">
    <location>
        <begin position="94"/>
        <end position="282"/>
    </location>
</feature>
<evidence type="ECO:0000256" key="5">
    <source>
        <dbReference type="ARBA" id="ARBA00023002"/>
    </source>
</evidence>
<dbReference type="InterPro" id="IPR006094">
    <property type="entry name" value="Oxid_FAD_bind_N"/>
</dbReference>
<dbReference type="AlphaFoldDB" id="A0A9P8SEQ4"/>
<comment type="cofactor">
    <cofactor evidence="1">
        <name>FAD</name>
        <dbReference type="ChEBI" id="CHEBI:57692"/>
    </cofactor>
</comment>
<evidence type="ECO:0000313" key="8">
    <source>
        <dbReference type="EMBL" id="KAH0958610.1"/>
    </source>
</evidence>
<reference evidence="8" key="1">
    <citation type="submission" date="2021-09" db="EMBL/GenBank/DDBJ databases">
        <title>A high-quality genome of the endoparasitic fungus Hirsutella rhossiliensis with a comparison of Hirsutella genomes reveals transposable elements contributing to genome size variation.</title>
        <authorList>
            <person name="Lin R."/>
            <person name="Jiao Y."/>
            <person name="Sun X."/>
            <person name="Ling J."/>
            <person name="Xie B."/>
            <person name="Cheng X."/>
        </authorList>
    </citation>
    <scope>NUCLEOTIDE SEQUENCE</scope>
    <source>
        <strain evidence="8">HR02</strain>
    </source>
</reference>
<dbReference type="GeneID" id="68359426"/>
<evidence type="ECO:0000256" key="6">
    <source>
        <dbReference type="SAM" id="SignalP"/>
    </source>
</evidence>
<comment type="caution">
    <text evidence="8">The sequence shown here is derived from an EMBL/GenBank/DDBJ whole genome shotgun (WGS) entry which is preliminary data.</text>
</comment>
<dbReference type="GO" id="GO:0016491">
    <property type="term" value="F:oxidoreductase activity"/>
    <property type="evidence" value="ECO:0007669"/>
    <property type="project" value="UniProtKB-KW"/>
</dbReference>
<name>A0A9P8SEQ4_9HYPO</name>
<dbReference type="InterPro" id="IPR016169">
    <property type="entry name" value="FAD-bd_PCMH_sub2"/>
</dbReference>
<dbReference type="PANTHER" id="PTHR42973:SF39">
    <property type="entry name" value="FAD-BINDING PCMH-TYPE DOMAIN-CONTAINING PROTEIN"/>
    <property type="match status" value="1"/>
</dbReference>
<dbReference type="Pfam" id="PF08031">
    <property type="entry name" value="BBE"/>
    <property type="match status" value="1"/>
</dbReference>
<dbReference type="InterPro" id="IPR036318">
    <property type="entry name" value="FAD-bd_PCMH-like_sf"/>
</dbReference>
<dbReference type="EMBL" id="JAIZPD010000015">
    <property type="protein sequence ID" value="KAH0958610.1"/>
    <property type="molecule type" value="Genomic_DNA"/>
</dbReference>
<accession>A0A9P8SEQ4</accession>
<organism evidence="8 9">
    <name type="scientific">Hirsutella rhossiliensis</name>
    <dbReference type="NCBI Taxonomy" id="111463"/>
    <lineage>
        <taxon>Eukaryota</taxon>
        <taxon>Fungi</taxon>
        <taxon>Dikarya</taxon>
        <taxon>Ascomycota</taxon>
        <taxon>Pezizomycotina</taxon>
        <taxon>Sordariomycetes</taxon>
        <taxon>Hypocreomycetidae</taxon>
        <taxon>Hypocreales</taxon>
        <taxon>Ophiocordycipitaceae</taxon>
        <taxon>Hirsutella</taxon>
    </lineage>
</organism>
<dbReference type="Gene3D" id="3.30.465.10">
    <property type="match status" value="1"/>
</dbReference>
<proteinExistence type="inferred from homology"/>
<feature type="signal peptide" evidence="6">
    <location>
        <begin position="1"/>
        <end position="20"/>
    </location>
</feature>
<keyword evidence="3" id="KW-0285">Flavoprotein</keyword>
<dbReference type="PROSITE" id="PS51387">
    <property type="entry name" value="FAD_PCMH"/>
    <property type="match status" value="1"/>
</dbReference>
<keyword evidence="4" id="KW-0274">FAD</keyword>
<evidence type="ECO:0000256" key="3">
    <source>
        <dbReference type="ARBA" id="ARBA00022630"/>
    </source>
</evidence>
<comment type="similarity">
    <text evidence="2">Belongs to the oxygen-dependent FAD-linked oxidoreductase family.</text>
</comment>
<keyword evidence="6" id="KW-0732">Signal</keyword>
<sequence>MRSQTPLSLALYLLAGAAQAQNTAKPAGQSSRQCRCVPGESCWPSDDSWIKFNSTVGGKLIKSVPVAQSCYEGPTQDAKQCKDVNNLWADDDFQTEQPLGRFYPYNTTCPPDISETLQFAQDHDIRVSVVNTGHDLNARIDGFGSLAIWMRNYRNAIEFQGTFQSATQCTQSGWTGHAIHVDGVYQCGDVHKVAQDHNVIIVGGGASSVGANGGWLSGGGHGPASRNYGLGADQLLEADVMLADGRIVIANHCQNADLFRALRGGGPGYGIVLGTKIKAYPNVNVITAHHLTITPQATTDENADLLDAISIMMQSFPDLNEGGYAGLWTIGKGKAEADAIFTRVREKLSQFKGKLVIHEDFKEYDDYWSFYEGELDRGDFPGDTLLLTSRLLNKEAVQDYDSVRHTVEIVSGKPEEYTMNLVMLVSGGKVFEDAADTSSGLHPAWRNSSMVLLTARRISKSQTLTAADRQAMADDITFTKGAATKRLAPDTGGYMNEGDPNDPYYKTTFYGDNYESHRAAKNKYDPNYVFYCPSCVGAEEFIDRPDGALCKK</sequence>
<dbReference type="OrthoDB" id="9983560at2759"/>
<dbReference type="RefSeq" id="XP_044716123.1">
    <property type="nucleotide sequence ID" value="XM_044868768.1"/>
</dbReference>
<evidence type="ECO:0000256" key="1">
    <source>
        <dbReference type="ARBA" id="ARBA00001974"/>
    </source>
</evidence>
<dbReference type="Proteomes" id="UP000824596">
    <property type="component" value="Unassembled WGS sequence"/>
</dbReference>
<dbReference type="InterPro" id="IPR050416">
    <property type="entry name" value="FAD-linked_Oxidoreductase"/>
</dbReference>
<keyword evidence="9" id="KW-1185">Reference proteome</keyword>
<dbReference type="Pfam" id="PF01565">
    <property type="entry name" value="FAD_binding_4"/>
    <property type="match status" value="1"/>
</dbReference>
<dbReference type="Gene3D" id="3.40.462.20">
    <property type="match status" value="1"/>
</dbReference>
<dbReference type="InterPro" id="IPR012951">
    <property type="entry name" value="BBE"/>
</dbReference>
<evidence type="ECO:0000313" key="9">
    <source>
        <dbReference type="Proteomes" id="UP000824596"/>
    </source>
</evidence>
<evidence type="ECO:0000256" key="4">
    <source>
        <dbReference type="ARBA" id="ARBA00022827"/>
    </source>
</evidence>
<gene>
    <name evidence="8" type="ORF">HRG_10297</name>
</gene>
<keyword evidence="5" id="KW-0560">Oxidoreductase</keyword>
<protein>
    <submittedName>
        <fullName evidence="8">FAD binding domain-containing protein</fullName>
    </submittedName>
</protein>
<feature type="chain" id="PRO_5040292977" evidence="6">
    <location>
        <begin position="21"/>
        <end position="552"/>
    </location>
</feature>